<dbReference type="Pfam" id="PF05833">
    <property type="entry name" value="NFACT_N"/>
    <property type="match status" value="1"/>
</dbReference>
<comment type="function">
    <text evidence="5">Key component of the ribosome quality control system (RQC), a ribosome-associated complex that mediates the extraction of incompletely synthesized nascent chains from stalled ribosomes and their subsequent degradation. RqcH recruits Ala-charged tRNA, and with RqcP directs the elongation of stalled nascent chains on 50S ribosomal subunits, leading to non-templated C-terminal alanine extensions (Ala tail). The Ala tail promotes nascent chain degradation. May add between 1 and at least 8 Ala residues. Binds to stalled 50S ribosomal subunits.</text>
</comment>
<dbReference type="PANTHER" id="PTHR15239:SF6">
    <property type="entry name" value="RIBOSOME QUALITY CONTROL COMPLEX SUBUNIT NEMF"/>
    <property type="match status" value="1"/>
</dbReference>
<accession>A0A8J3AH63</accession>
<gene>
    <name evidence="5" type="primary">rqcH</name>
    <name evidence="7" type="ORF">GCM10007380_22440</name>
</gene>
<evidence type="ECO:0000256" key="5">
    <source>
        <dbReference type="HAMAP-Rule" id="MF_00844"/>
    </source>
</evidence>
<keyword evidence="5" id="KW-0175">Coiled coil</keyword>
<dbReference type="RefSeq" id="WP_088000330.1">
    <property type="nucleotide sequence ID" value="NZ_BMHB01000001.1"/>
</dbReference>
<keyword evidence="1 5" id="KW-0820">tRNA-binding</keyword>
<dbReference type="Proteomes" id="UP000626244">
    <property type="component" value="Unassembled WGS sequence"/>
</dbReference>
<evidence type="ECO:0000256" key="3">
    <source>
        <dbReference type="ARBA" id="ARBA00022884"/>
    </source>
</evidence>
<dbReference type="GO" id="GO:0000049">
    <property type="term" value="F:tRNA binding"/>
    <property type="evidence" value="ECO:0007669"/>
    <property type="project" value="UniProtKB-UniRule"/>
</dbReference>
<dbReference type="HAMAP" id="MF_00844_B">
    <property type="entry name" value="RqcH_B"/>
    <property type="match status" value="1"/>
</dbReference>
<protein>
    <recommendedName>
        <fullName evidence="5">Rqc2 homolog RqcH</fullName>
        <shortName evidence="5">RqcH</shortName>
    </recommendedName>
</protein>
<reference evidence="8" key="1">
    <citation type="journal article" date="2019" name="Int. J. Syst. Evol. Microbiol.">
        <title>The Global Catalogue of Microorganisms (GCM) 10K type strain sequencing project: providing services to taxonomists for standard genome sequencing and annotation.</title>
        <authorList>
            <consortium name="The Broad Institute Genomics Platform"/>
            <consortium name="The Broad Institute Genome Sequencing Center for Infectious Disease"/>
            <person name="Wu L."/>
            <person name="Ma J."/>
        </authorList>
    </citation>
    <scope>NUCLEOTIDE SEQUENCE [LARGE SCALE GENOMIC DNA]</scope>
    <source>
        <strain evidence="8">CGMCC 1.14993</strain>
    </source>
</reference>
<dbReference type="GO" id="GO:0072344">
    <property type="term" value="P:rescue of stalled ribosome"/>
    <property type="evidence" value="ECO:0007669"/>
    <property type="project" value="UniProtKB-UniRule"/>
</dbReference>
<dbReference type="EMBL" id="BMHB01000001">
    <property type="protein sequence ID" value="GGI14338.1"/>
    <property type="molecule type" value="Genomic_DNA"/>
</dbReference>
<evidence type="ECO:0000256" key="4">
    <source>
        <dbReference type="ARBA" id="ARBA00022917"/>
    </source>
</evidence>
<evidence type="ECO:0000256" key="2">
    <source>
        <dbReference type="ARBA" id="ARBA00022730"/>
    </source>
</evidence>
<keyword evidence="3 5" id="KW-0694">RNA-binding</keyword>
<dbReference type="OrthoDB" id="9766163at2"/>
<dbReference type="Gene3D" id="1.10.8.50">
    <property type="match status" value="1"/>
</dbReference>
<organism evidence="7 8">
    <name type="scientific">Gottfriedia solisilvae</name>
    <dbReference type="NCBI Taxonomy" id="1516104"/>
    <lineage>
        <taxon>Bacteria</taxon>
        <taxon>Bacillati</taxon>
        <taxon>Bacillota</taxon>
        <taxon>Bacilli</taxon>
        <taxon>Bacillales</taxon>
        <taxon>Bacillaceae</taxon>
        <taxon>Gottfriedia</taxon>
    </lineage>
</organism>
<sequence>MSFDGLFTGAMTSEVATKLTTGRISKIVQPSMYEVLLTIRANGANYKLLLSAHPSYARFHITDQNYDTPSEPPMFTMVLRKHLNGGIIESISQNERERIVRIRVRSRNEIGDEQIRTLIIELMGRHSNIILLDDERQIILDSIKHVPMAVNRHRIIQPGSSYVLPPKQEKQDPFAQMTEAEFQNIISNENQPVAQVLVQEFAGISPLFANEVVYRNKDSLFESFVSLINDIQEMRFTPSLYRLQSKEQFYFIEMTHLDGEQTTFSSLSELLDVFYFGKAERDRVKQQSGDLEKLLQNELSKNKKKLKKLERSLVDTEKADAIQLQGELITANMFALKKGMTEVEVVNYYDENGGTITIPLSPLKTPSENAQSYFTKYTKLKNSVAHIHEQVKLTLEENDYLETVLQQIESASPRDLEEIREELAETGYVRKKKSKKPQKNSKQKVTLDEYVSTTGELLLVGKNNKQNDYLTNKLASRDELWFHTKDIPGSHVVIRAKEPSETAIKEAAIIAAYFSKARQSSSVPVDYTEIRHVKKPNGSKPGFVIYEQNNTVYVTPDEELVLKLRK</sequence>
<proteinExistence type="inferred from homology"/>
<feature type="coiled-coil region" evidence="5">
    <location>
        <begin position="292"/>
        <end position="319"/>
    </location>
</feature>
<dbReference type="GO" id="GO:1990112">
    <property type="term" value="C:RQC complex"/>
    <property type="evidence" value="ECO:0007669"/>
    <property type="project" value="TreeGrafter"/>
</dbReference>
<evidence type="ECO:0000313" key="7">
    <source>
        <dbReference type="EMBL" id="GGI14338.1"/>
    </source>
</evidence>
<keyword evidence="4 5" id="KW-0648">Protein biosynthesis</keyword>
<evidence type="ECO:0000256" key="1">
    <source>
        <dbReference type="ARBA" id="ARBA00022555"/>
    </source>
</evidence>
<keyword evidence="8" id="KW-1185">Reference proteome</keyword>
<dbReference type="GO" id="GO:0043023">
    <property type="term" value="F:ribosomal large subunit binding"/>
    <property type="evidence" value="ECO:0007669"/>
    <property type="project" value="UniProtKB-UniRule"/>
</dbReference>
<dbReference type="Pfam" id="PF05670">
    <property type="entry name" value="NFACT-R_1"/>
    <property type="match status" value="1"/>
</dbReference>
<comment type="similarity">
    <text evidence="5">Belongs to the NEMF family.</text>
</comment>
<dbReference type="Gene3D" id="3.40.970.40">
    <property type="entry name" value="fibrinogen binding protein from staphylococcus aureus domain like"/>
    <property type="match status" value="1"/>
</dbReference>
<name>A0A8J3AH63_9BACI</name>
<dbReference type="GO" id="GO:0019843">
    <property type="term" value="F:rRNA binding"/>
    <property type="evidence" value="ECO:0007669"/>
    <property type="project" value="UniProtKB-UniRule"/>
</dbReference>
<dbReference type="AlphaFoldDB" id="A0A8J3AH63"/>
<dbReference type="InterPro" id="IPR008532">
    <property type="entry name" value="NFACT_RNA-bd"/>
</dbReference>
<evidence type="ECO:0000259" key="6">
    <source>
        <dbReference type="Pfam" id="PF05670"/>
    </source>
</evidence>
<dbReference type="FunFam" id="2.30.310.10:FF:000004">
    <property type="entry name" value="Fibronectin-binding protein A"/>
    <property type="match status" value="1"/>
</dbReference>
<evidence type="ECO:0000313" key="8">
    <source>
        <dbReference type="Proteomes" id="UP000626244"/>
    </source>
</evidence>
<keyword evidence="2 5" id="KW-0699">rRNA-binding</keyword>
<comment type="caution">
    <text evidence="7">The sequence shown here is derived from an EMBL/GenBank/DDBJ whole genome shotgun (WGS) entry which is preliminary data.</text>
</comment>
<dbReference type="Gene3D" id="2.30.310.10">
    <property type="entry name" value="ibrinogen binding protein from staphylococcus aureus domain"/>
    <property type="match status" value="1"/>
</dbReference>
<feature type="domain" description="NFACT RNA-binding" evidence="6">
    <location>
        <begin position="450"/>
        <end position="538"/>
    </location>
</feature>
<dbReference type="PANTHER" id="PTHR15239">
    <property type="entry name" value="NUCLEAR EXPORT MEDIATOR FACTOR NEMF"/>
    <property type="match status" value="1"/>
</dbReference>
<dbReference type="InterPro" id="IPR051608">
    <property type="entry name" value="RQC_Subunit_NEMF"/>
</dbReference>
<dbReference type="InterPro" id="IPR043682">
    <property type="entry name" value="RqcH_bacterial"/>
</dbReference>
<comment type="subunit">
    <text evidence="5">Associates with stalled 50S ribosomal subunits. Binds to RqcP.</text>
</comment>